<dbReference type="RefSeq" id="WP_123574787.1">
    <property type="nucleotide sequence ID" value="NZ_RKHG01000001.1"/>
</dbReference>
<comment type="caution">
    <text evidence="1">The sequence shown here is derived from an EMBL/GenBank/DDBJ whole genome shotgun (WGS) entry which is preliminary data.</text>
</comment>
<gene>
    <name evidence="1" type="ORF">EDD41_0410</name>
</gene>
<organism evidence="1 2">
    <name type="scientific">Luteococcus japonicus</name>
    <dbReference type="NCBI Taxonomy" id="33984"/>
    <lineage>
        <taxon>Bacteria</taxon>
        <taxon>Bacillati</taxon>
        <taxon>Actinomycetota</taxon>
        <taxon>Actinomycetes</taxon>
        <taxon>Propionibacteriales</taxon>
        <taxon>Propionibacteriaceae</taxon>
        <taxon>Luteococcus</taxon>
    </lineage>
</organism>
<dbReference type="EMBL" id="RKHG01000001">
    <property type="protein sequence ID" value="ROR53275.1"/>
    <property type="molecule type" value="Genomic_DNA"/>
</dbReference>
<proteinExistence type="predicted"/>
<evidence type="ECO:0000313" key="1">
    <source>
        <dbReference type="EMBL" id="ROR53275.1"/>
    </source>
</evidence>
<reference evidence="1 2" key="1">
    <citation type="submission" date="2018-11" db="EMBL/GenBank/DDBJ databases">
        <title>Sequencing the genomes of 1000 actinobacteria strains.</title>
        <authorList>
            <person name="Klenk H.-P."/>
        </authorList>
    </citation>
    <scope>NUCLEOTIDE SEQUENCE [LARGE SCALE GENOMIC DNA]</scope>
    <source>
        <strain evidence="1 2">DSM 10546</strain>
    </source>
</reference>
<evidence type="ECO:0000313" key="2">
    <source>
        <dbReference type="Proteomes" id="UP000275749"/>
    </source>
</evidence>
<accession>A0A3N1ZQX2</accession>
<dbReference type="AlphaFoldDB" id="A0A3N1ZQX2"/>
<protein>
    <submittedName>
        <fullName evidence="1">Uncharacterized protein</fullName>
    </submittedName>
</protein>
<dbReference type="Proteomes" id="UP000275749">
    <property type="component" value="Unassembled WGS sequence"/>
</dbReference>
<sequence>MAARDSRPGFERPYEEADRAAIRRLIHQIDEDPKFLDKIYNRMVADLIQKQMASHWYAAAADYERNGDRYTAAACRVHAHVLKDGNLLDDEIADDMLIYRAAPTPLPDIAPMRDELLDMIEGELEARHV</sequence>
<name>A0A3N1ZQX2_9ACTN</name>